<dbReference type="Proteomes" id="UP000199515">
    <property type="component" value="Unassembled WGS sequence"/>
</dbReference>
<name>A0A1H3AY20_9PSEU</name>
<reference evidence="2 3" key="1">
    <citation type="submission" date="2016-10" db="EMBL/GenBank/DDBJ databases">
        <authorList>
            <person name="de Groot N.N."/>
        </authorList>
    </citation>
    <scope>NUCLEOTIDE SEQUENCE [LARGE SCALE GENOMIC DNA]</scope>
    <source>
        <strain evidence="2 3">CPCC 202699</strain>
    </source>
</reference>
<proteinExistence type="predicted"/>
<dbReference type="EMBL" id="FNON01000002">
    <property type="protein sequence ID" value="SDX34523.1"/>
    <property type="molecule type" value="Genomic_DNA"/>
</dbReference>
<organism evidence="2 3">
    <name type="scientific">Amycolatopsis xylanica</name>
    <dbReference type="NCBI Taxonomy" id="589385"/>
    <lineage>
        <taxon>Bacteria</taxon>
        <taxon>Bacillati</taxon>
        <taxon>Actinomycetota</taxon>
        <taxon>Actinomycetes</taxon>
        <taxon>Pseudonocardiales</taxon>
        <taxon>Pseudonocardiaceae</taxon>
        <taxon>Amycolatopsis</taxon>
    </lineage>
</organism>
<dbReference type="InterPro" id="IPR001387">
    <property type="entry name" value="Cro/C1-type_HTH"/>
</dbReference>
<gene>
    <name evidence="2" type="ORF">SAMN05421504_1021104</name>
</gene>
<evidence type="ECO:0000313" key="3">
    <source>
        <dbReference type="Proteomes" id="UP000199515"/>
    </source>
</evidence>
<dbReference type="SMART" id="SM00530">
    <property type="entry name" value="HTH_XRE"/>
    <property type="match status" value="1"/>
</dbReference>
<accession>A0A1H3AY20</accession>
<protein>
    <submittedName>
        <fullName evidence="2">Transcriptional regulator, contains XRE-family HTH domain</fullName>
    </submittedName>
</protein>
<dbReference type="STRING" id="589385.SAMN05421504_1021104"/>
<keyword evidence="3" id="KW-1185">Reference proteome</keyword>
<dbReference type="PROSITE" id="PS50943">
    <property type="entry name" value="HTH_CROC1"/>
    <property type="match status" value="1"/>
</dbReference>
<dbReference type="CDD" id="cd00093">
    <property type="entry name" value="HTH_XRE"/>
    <property type="match status" value="1"/>
</dbReference>
<dbReference type="Gene3D" id="1.10.260.40">
    <property type="entry name" value="lambda repressor-like DNA-binding domains"/>
    <property type="match status" value="1"/>
</dbReference>
<dbReference type="Pfam" id="PF01381">
    <property type="entry name" value="HTH_3"/>
    <property type="match status" value="1"/>
</dbReference>
<dbReference type="InterPro" id="IPR010982">
    <property type="entry name" value="Lambda_DNA-bd_dom_sf"/>
</dbReference>
<evidence type="ECO:0000259" key="1">
    <source>
        <dbReference type="PROSITE" id="PS50943"/>
    </source>
</evidence>
<evidence type="ECO:0000313" key="2">
    <source>
        <dbReference type="EMBL" id="SDX34523.1"/>
    </source>
</evidence>
<sequence>MDLPARLLELRTAAGLKQKAIADALGVGVSIVSSWENGKKTPSERRVTDYARFFAGEEHTEFESLRRELLQLHATATGRHPEDLDRLPDLWRFPDGGPVRIICGELPDDEKTEYADPANANFMRLSAYADLDAMVELFSHIRALNPHSDVQHKLAAEPDDLQAHLVLLGGAALNDTTRDVVRQADFPVSQVPANDQIPNGEWFQIPGGERVDAVFADEHRSEVVEDVGLFIRLPNPNNVARTLTICGGVMTRGVFGAVRCFTDAAVGDRNTDYAKSRFGSIENFGLLMRVPVIGAVPATPDLHNPDSRLYEWTAGE</sequence>
<dbReference type="SUPFAM" id="SSF47413">
    <property type="entry name" value="lambda repressor-like DNA-binding domains"/>
    <property type="match status" value="1"/>
</dbReference>
<dbReference type="AlphaFoldDB" id="A0A1H3AY20"/>
<dbReference type="GO" id="GO:0003677">
    <property type="term" value="F:DNA binding"/>
    <property type="evidence" value="ECO:0007669"/>
    <property type="project" value="InterPro"/>
</dbReference>
<feature type="domain" description="HTH cro/C1-type" evidence="1">
    <location>
        <begin position="7"/>
        <end position="62"/>
    </location>
</feature>